<reference evidence="1 2" key="1">
    <citation type="journal article" date="2011" name="J. Bacteriol.">
        <title>The Draft Genome of Planococcus donghaensis MPA1U2 Reveals Nonsporulation Pathways Controlled by a Conserved Spo0A Regulon.</title>
        <authorList>
            <person name="Pearson M.D."/>
            <person name="Noller H.F."/>
        </authorList>
    </citation>
    <scope>NUCLEOTIDE SEQUENCE [LARGE SCALE GENOMIC DNA]</scope>
    <source>
        <strain evidence="1 2">MPA1U2</strain>
    </source>
</reference>
<protein>
    <recommendedName>
        <fullName evidence="3">SAM-dependent methyltransferase</fullName>
    </recommendedName>
</protein>
<dbReference type="SUPFAM" id="SSF53335">
    <property type="entry name" value="S-adenosyl-L-methionine-dependent methyltransferases"/>
    <property type="match status" value="1"/>
</dbReference>
<accession>E7RGU0</accession>
<dbReference type="OrthoDB" id="1653798at2"/>
<dbReference type="AlphaFoldDB" id="E7RGU0"/>
<dbReference type="PANTHER" id="PTHR36112:SF1">
    <property type="entry name" value="RIBOSOMAL RNA SMALL SUBUNIT METHYLTRANSFERASE J"/>
    <property type="match status" value="1"/>
</dbReference>
<dbReference type="Gene3D" id="3.40.50.150">
    <property type="entry name" value="Vaccinia Virus protein VP39"/>
    <property type="match status" value="1"/>
</dbReference>
<dbReference type="GO" id="GO:0008990">
    <property type="term" value="F:rRNA (guanine-N2-)-methyltransferase activity"/>
    <property type="evidence" value="ECO:0007669"/>
    <property type="project" value="InterPro"/>
</dbReference>
<proteinExistence type="predicted"/>
<dbReference type="Pfam" id="PF04445">
    <property type="entry name" value="SAM_MT"/>
    <property type="match status" value="1"/>
</dbReference>
<dbReference type="InterPro" id="IPR007536">
    <property type="entry name" value="16SrRNA_methylTrfase_J"/>
</dbReference>
<organism evidence="1 2">
    <name type="scientific">Planococcus donghaensis MPA1U2</name>
    <dbReference type="NCBI Taxonomy" id="933115"/>
    <lineage>
        <taxon>Bacteria</taxon>
        <taxon>Bacillati</taxon>
        <taxon>Bacillota</taxon>
        <taxon>Bacilli</taxon>
        <taxon>Bacillales</taxon>
        <taxon>Caryophanaceae</taxon>
        <taxon>Planococcus</taxon>
    </lineage>
</organism>
<dbReference type="Proteomes" id="UP000003052">
    <property type="component" value="Unassembled WGS sequence"/>
</dbReference>
<dbReference type="RefSeq" id="WP_008430548.1">
    <property type="nucleotide sequence ID" value="NZ_AEPB01000029.1"/>
</dbReference>
<dbReference type="EMBL" id="AEPB01000029">
    <property type="protein sequence ID" value="EGA89823.1"/>
    <property type="molecule type" value="Genomic_DNA"/>
</dbReference>
<dbReference type="eggNOG" id="COG4123">
    <property type="taxonomic scope" value="Bacteria"/>
</dbReference>
<comment type="caution">
    <text evidence="1">The sequence shown here is derived from an EMBL/GenBank/DDBJ whole genome shotgun (WGS) entry which is preliminary data.</text>
</comment>
<evidence type="ECO:0008006" key="3">
    <source>
        <dbReference type="Google" id="ProtNLM"/>
    </source>
</evidence>
<name>E7RGU0_9BACL</name>
<gene>
    <name evidence="1" type="ORF">GPDM_08440</name>
</gene>
<dbReference type="InterPro" id="IPR029063">
    <property type="entry name" value="SAM-dependent_MTases_sf"/>
</dbReference>
<sequence>MKTVVTTAYRATSSMMEWAERVSTELSLQQVARNKRSIEKMHAVESADLLICLKERLEFYPLGKTEPFFFHPNSAAYRTKRPLEEDPLVVVSNLKPGDSFLDCTLGLASDSLVASQRVGKAGRVIGCESHPILAYVVQQGLKQYSEMPHLIDAMKRIEVVASDAVLFLQKLESNSIDVIYMDPMFTEEIAEATNFTALKGLADQGQLTEQWVAEARRVARKSIVLKAHFRSPDFENFGFVRRVRPNTKFHYGVIILPQENN</sequence>
<evidence type="ECO:0000313" key="1">
    <source>
        <dbReference type="EMBL" id="EGA89823.1"/>
    </source>
</evidence>
<evidence type="ECO:0000313" key="2">
    <source>
        <dbReference type="Proteomes" id="UP000003052"/>
    </source>
</evidence>
<dbReference type="PANTHER" id="PTHR36112">
    <property type="entry name" value="RIBOSOMAL RNA SMALL SUBUNIT METHYLTRANSFERASE J"/>
    <property type="match status" value="1"/>
</dbReference>